<dbReference type="GO" id="GO:0016592">
    <property type="term" value="C:mediator complex"/>
    <property type="evidence" value="ECO:0007669"/>
    <property type="project" value="InterPro"/>
</dbReference>
<feature type="region of interest" description="Disordered" evidence="8">
    <location>
        <begin position="1496"/>
        <end position="1626"/>
    </location>
</feature>
<keyword evidence="6" id="KW-0539">Nucleus</keyword>
<evidence type="ECO:0000313" key="11">
    <source>
        <dbReference type="Proteomes" id="UP000305948"/>
    </source>
</evidence>
<proteinExistence type="inferred from homology"/>
<feature type="compositionally biased region" description="Low complexity" evidence="8">
    <location>
        <begin position="1520"/>
        <end position="1555"/>
    </location>
</feature>
<evidence type="ECO:0000259" key="9">
    <source>
        <dbReference type="SMART" id="SM01281"/>
    </source>
</evidence>
<dbReference type="STRING" id="5364.A0A5C3ND54"/>
<reference evidence="10 11" key="1">
    <citation type="journal article" date="2019" name="Nat. Ecol. Evol.">
        <title>Megaphylogeny resolves global patterns of mushroom evolution.</title>
        <authorList>
            <person name="Varga T."/>
            <person name="Krizsan K."/>
            <person name="Foldi C."/>
            <person name="Dima B."/>
            <person name="Sanchez-Garcia M."/>
            <person name="Sanchez-Ramirez S."/>
            <person name="Szollosi G.J."/>
            <person name="Szarkandi J.G."/>
            <person name="Papp V."/>
            <person name="Albert L."/>
            <person name="Andreopoulos W."/>
            <person name="Angelini C."/>
            <person name="Antonin V."/>
            <person name="Barry K.W."/>
            <person name="Bougher N.L."/>
            <person name="Buchanan P."/>
            <person name="Buyck B."/>
            <person name="Bense V."/>
            <person name="Catcheside P."/>
            <person name="Chovatia M."/>
            <person name="Cooper J."/>
            <person name="Damon W."/>
            <person name="Desjardin D."/>
            <person name="Finy P."/>
            <person name="Geml J."/>
            <person name="Haridas S."/>
            <person name="Hughes K."/>
            <person name="Justo A."/>
            <person name="Karasinski D."/>
            <person name="Kautmanova I."/>
            <person name="Kiss B."/>
            <person name="Kocsube S."/>
            <person name="Kotiranta H."/>
            <person name="LaButti K.M."/>
            <person name="Lechner B.E."/>
            <person name="Liimatainen K."/>
            <person name="Lipzen A."/>
            <person name="Lukacs Z."/>
            <person name="Mihaltcheva S."/>
            <person name="Morgado L.N."/>
            <person name="Niskanen T."/>
            <person name="Noordeloos M.E."/>
            <person name="Ohm R.A."/>
            <person name="Ortiz-Santana B."/>
            <person name="Ovrebo C."/>
            <person name="Racz N."/>
            <person name="Riley R."/>
            <person name="Savchenko A."/>
            <person name="Shiryaev A."/>
            <person name="Soop K."/>
            <person name="Spirin V."/>
            <person name="Szebenyi C."/>
            <person name="Tomsovsky M."/>
            <person name="Tulloss R.E."/>
            <person name="Uehling J."/>
            <person name="Grigoriev I.V."/>
            <person name="Vagvolgyi C."/>
            <person name="Papp T."/>
            <person name="Martin F.M."/>
            <person name="Miettinen O."/>
            <person name="Hibbett D.S."/>
            <person name="Nagy L.G."/>
        </authorList>
    </citation>
    <scope>NUCLEOTIDE SEQUENCE [LARGE SCALE GENOMIC DNA]</scope>
    <source>
        <strain evidence="10 11">OMC1185</strain>
    </source>
</reference>
<dbReference type="GO" id="GO:0006357">
    <property type="term" value="P:regulation of transcription by RNA polymerase II"/>
    <property type="evidence" value="ECO:0007669"/>
    <property type="project" value="InterPro"/>
</dbReference>
<comment type="similarity">
    <text evidence="2">Belongs to the Mediator complex subunit 12 family.</text>
</comment>
<dbReference type="PANTHER" id="PTHR46567">
    <property type="entry name" value="MEDIATOR OF RNA POLYMERASE II TRANSCRIPTION SUBUNIT 12"/>
    <property type="match status" value="1"/>
</dbReference>
<feature type="compositionally biased region" description="Basic residues" evidence="8">
    <location>
        <begin position="1609"/>
        <end position="1626"/>
    </location>
</feature>
<evidence type="ECO:0000313" key="10">
    <source>
        <dbReference type="EMBL" id="TFK53918.1"/>
    </source>
</evidence>
<evidence type="ECO:0000256" key="4">
    <source>
        <dbReference type="ARBA" id="ARBA00023015"/>
    </source>
</evidence>
<evidence type="ECO:0000256" key="7">
    <source>
        <dbReference type="ARBA" id="ARBA00032010"/>
    </source>
</evidence>
<evidence type="ECO:0000256" key="3">
    <source>
        <dbReference type="ARBA" id="ARBA00019622"/>
    </source>
</evidence>
<feature type="region of interest" description="Disordered" evidence="8">
    <location>
        <begin position="1"/>
        <end position="23"/>
    </location>
</feature>
<evidence type="ECO:0000256" key="8">
    <source>
        <dbReference type="SAM" id="MobiDB-lite"/>
    </source>
</evidence>
<gene>
    <name evidence="10" type="ORF">OE88DRAFT_1717321</name>
</gene>
<dbReference type="Pfam" id="PF09497">
    <property type="entry name" value="Med12"/>
    <property type="match status" value="1"/>
</dbReference>
<feature type="domain" description="Mediator complex subunit Med12" evidence="9">
    <location>
        <begin position="109"/>
        <end position="172"/>
    </location>
</feature>
<keyword evidence="11" id="KW-1185">Reference proteome</keyword>
<dbReference type="SMART" id="SM01281">
    <property type="entry name" value="Med12"/>
    <property type="match status" value="1"/>
</dbReference>
<evidence type="ECO:0000256" key="6">
    <source>
        <dbReference type="ARBA" id="ARBA00023242"/>
    </source>
</evidence>
<evidence type="ECO:0000256" key="2">
    <source>
        <dbReference type="ARBA" id="ARBA00010289"/>
    </source>
</evidence>
<sequence>MREPKSDTQENPPIYELKPPEWLPKASSSADLGYIGFHPPRPGQAEDILSEANIKNGFSVGPSVQAETFTSVNAVNGHLKGGVLSELDDFMNQVFARRAESITSIPASSFRIPSRVTLNESKRKSWFDDLANPEVPLQKLGKSVPHGAKGGDLLDLLQAHNVTMPRAVWFLRVFGANETAGLRNKPSYNPTQYSVEWANVVTAHLRKQLSEIALPVAVRAGMNVKQTFKGVLSDAGTRERWISRFSYCLNLLRTFYTEGLVDNRTFLTWLVQQMAGCNLAQAGFLARLADEYLDGMLVCRALAKPFVDACLSRLAEIRNTNIQDVLGNLESTLKTLLQRTCLALPDAFVSPRTWLAHADLIFEVLRPDLDSRAVQQDLLDNLADIRRRNEAMLFRVLPPREPAMLGSAVSDVQLLNSLCTADDLSSAEFFDSHNEGVASFARKLDLLLCWCVTPLQYGDHRTYAAMSLLSQWRDHAHERSWRRNMGSPTQLLQDLLFDWLDTSDIAGDPENIRAIAWLYGGLAKHDLFSYAEYLQRLVSRGEVGISDAESPSRHRIFLRWIPLQKSSSALVNQRKVILYGVRMRETPEDSIEKELRKEIRALVPELFDGTAHITPSSLSSITTACSGIISACRFEQVRTIGQWFLPVVRKYITRHAADSTYALTIANVYCTTVTLFELVKCYESLMEISLLALRLVQSSAMLTAVIETLRRHTNVWVCMNATGTITSALYEAHQYWRHHGIQTRVLLDLVKSMDAGLHLDQTSRVQLETDISSLFHALCPHSDNPEPVPPVLPEILMLAQDTNPEAPSLLANTLWYKYKSASDWAWKVWDNTIASLRQIPMMSQDPAGRYICALRYGDFLLHIDQHLPHGFDNEVLEWCLGSGKNEVAALNSDSWDVVKVVLLYLAVHGALTATTILHGFVYPAWQLGGSCTSTEQGAFLQVFLCAANDLFQRVLLADDCDPDNVLPCNLPELQRLFTRRLDVYGQQHFPSLVAIVPVLVFIEENNFHQDDVRAASKAIRQKLCKRNDFRQGAYRDLETVRLAIEQTLESETIPLRLHQPLVNALRLILSDSGADECGVQQWPAVSSLFSPWKIAATAIEMKFVLRGIAEGLTKEETRREASANLDRLTSQFLHHSMTSEQVDFVAEMARGVGDAVAGKFVNNGLNCVAELLAAIPDDLAPDRLHDFIARSGELLRLLVQVLDLSSEHRQTSPELEVVVQDKLFSGLCSMLEAAEKVMKSNTYDRASNVQAFVVLLSRLLQFDLRCEMVWTPSTKDMLPRMGDVLLRLALLHSTGNCFDIVSFALFLDTLCYLLDGVSHEIACQVSPIDTKAQTVDPCRYYPQLPLSDLPQDMPPPFRARIRTLLPFTDLPPAVQDLVYAPADASAADTAHFAPVQNRPWEWVEYLGDPMALDPKEEEKEKQEKDKVRTKHLIKNSTSLSLELFGTRMTTDGVIDLKDGDSRLEGDLRSFEDGIWGESIFKRDWRESRVQLVDYTSGRSKSEEDEDGTAAGMSGLQVEKPSNASRKPSPASSAISRSSAASRSSAHTMQASSSSSGTPRRSAVGSTVSEPIDVDSIVGGSRTGAKRGRDQVGDDGVEILDAPPDAPASRAKRAKKTTGKKAGKKKS</sequence>
<keyword evidence="5" id="KW-0804">Transcription</keyword>
<accession>A0A5C3ND54</accession>
<comment type="subcellular location">
    <subcellularLocation>
        <location evidence="1">Nucleus</location>
    </subcellularLocation>
</comment>
<dbReference type="EMBL" id="ML213506">
    <property type="protein sequence ID" value="TFK53918.1"/>
    <property type="molecule type" value="Genomic_DNA"/>
</dbReference>
<dbReference type="OrthoDB" id="20828at2759"/>
<keyword evidence="4" id="KW-0805">Transcription regulation</keyword>
<dbReference type="Proteomes" id="UP000305948">
    <property type="component" value="Unassembled WGS sequence"/>
</dbReference>
<dbReference type="InterPro" id="IPR019035">
    <property type="entry name" value="Mediator_Med12"/>
</dbReference>
<protein>
    <recommendedName>
        <fullName evidence="3">Mediator of RNA polymerase II transcription subunit 12</fullName>
    </recommendedName>
    <alternativeName>
        <fullName evidence="7">Mediator complex subunit 12</fullName>
    </alternativeName>
</protein>
<evidence type="ECO:0000256" key="1">
    <source>
        <dbReference type="ARBA" id="ARBA00004123"/>
    </source>
</evidence>
<name>A0A5C3ND54_9AGAM</name>
<dbReference type="GO" id="GO:0003712">
    <property type="term" value="F:transcription coregulator activity"/>
    <property type="evidence" value="ECO:0007669"/>
    <property type="project" value="InterPro"/>
</dbReference>
<evidence type="ECO:0000256" key="5">
    <source>
        <dbReference type="ARBA" id="ARBA00023163"/>
    </source>
</evidence>
<organism evidence="10 11">
    <name type="scientific">Heliocybe sulcata</name>
    <dbReference type="NCBI Taxonomy" id="5364"/>
    <lineage>
        <taxon>Eukaryota</taxon>
        <taxon>Fungi</taxon>
        <taxon>Dikarya</taxon>
        <taxon>Basidiomycota</taxon>
        <taxon>Agaricomycotina</taxon>
        <taxon>Agaricomycetes</taxon>
        <taxon>Gloeophyllales</taxon>
        <taxon>Gloeophyllaceae</taxon>
        <taxon>Heliocybe</taxon>
    </lineage>
</organism>
<dbReference type="PANTHER" id="PTHR46567:SF1">
    <property type="entry name" value="MEDIATOR OF RNA POLYMERASE II TRANSCRIPTION SUBUNIT 12"/>
    <property type="match status" value="1"/>
</dbReference>